<reference evidence="2" key="1">
    <citation type="submission" date="2018-05" db="EMBL/GenBank/DDBJ databases">
        <authorList>
            <person name="Lanie J.A."/>
            <person name="Ng W.-L."/>
            <person name="Kazmierczak K.M."/>
            <person name="Andrzejewski T.M."/>
            <person name="Davidsen T.M."/>
            <person name="Wayne K.J."/>
            <person name="Tettelin H."/>
            <person name="Glass J.I."/>
            <person name="Rusch D."/>
            <person name="Podicherti R."/>
            <person name="Tsui H.-C.T."/>
            <person name="Winkler M.E."/>
        </authorList>
    </citation>
    <scope>NUCLEOTIDE SEQUENCE</scope>
</reference>
<feature type="non-terminal residue" evidence="2">
    <location>
        <position position="225"/>
    </location>
</feature>
<feature type="region of interest" description="Disordered" evidence="1">
    <location>
        <begin position="77"/>
        <end position="175"/>
    </location>
</feature>
<accession>A0A383AVE6</accession>
<feature type="compositionally biased region" description="Basic and acidic residues" evidence="1">
    <location>
        <begin position="117"/>
        <end position="133"/>
    </location>
</feature>
<organism evidence="2">
    <name type="scientific">marine metagenome</name>
    <dbReference type="NCBI Taxonomy" id="408172"/>
    <lineage>
        <taxon>unclassified sequences</taxon>
        <taxon>metagenomes</taxon>
        <taxon>ecological metagenomes</taxon>
    </lineage>
</organism>
<feature type="compositionally biased region" description="Basic residues" evidence="1">
    <location>
        <begin position="85"/>
        <end position="101"/>
    </location>
</feature>
<dbReference type="EMBL" id="UINC01194869">
    <property type="protein sequence ID" value="SVE11165.1"/>
    <property type="molecule type" value="Genomic_DNA"/>
</dbReference>
<name>A0A383AVE6_9ZZZZ</name>
<evidence type="ECO:0000256" key="1">
    <source>
        <dbReference type="SAM" id="MobiDB-lite"/>
    </source>
</evidence>
<evidence type="ECO:0000313" key="2">
    <source>
        <dbReference type="EMBL" id="SVE11165.1"/>
    </source>
</evidence>
<feature type="region of interest" description="Disordered" evidence="1">
    <location>
        <begin position="1"/>
        <end position="30"/>
    </location>
</feature>
<gene>
    <name evidence="2" type="ORF">METZ01_LOCUS464019</name>
</gene>
<feature type="non-terminal residue" evidence="2">
    <location>
        <position position="1"/>
    </location>
</feature>
<protein>
    <submittedName>
        <fullName evidence="2">Uncharacterized protein</fullName>
    </submittedName>
</protein>
<dbReference type="AlphaFoldDB" id="A0A383AVE6"/>
<proteinExistence type="predicted"/>
<sequence length="225" mass="25953">RSRNDLGGFDRGLGRTDRHHPNGSGSAFRFPLADHHRMHHQGVRPDRAWALRHHQRKNHPGGPQRGARTPHRERQLDPALLAPHVRSHPRTTRWNRGWRRTSHGDKRTAHRGGQDLQRTRRQEGEPRRQEGRTRKSASGDIREDLHGKSRGGVVFRTAEGGRSPQGEGRRLLVPGPDVRGDSSLGMGEIQFHRAVFRLPRRHLHLDNHRQPLRPAKLRQMGRDWI</sequence>